<dbReference type="AlphaFoldDB" id="A0A0A9CDW2"/>
<accession>A0A0A9CDW2</accession>
<organism evidence="1">
    <name type="scientific">Arundo donax</name>
    <name type="common">Giant reed</name>
    <name type="synonym">Donax arundinaceus</name>
    <dbReference type="NCBI Taxonomy" id="35708"/>
    <lineage>
        <taxon>Eukaryota</taxon>
        <taxon>Viridiplantae</taxon>
        <taxon>Streptophyta</taxon>
        <taxon>Embryophyta</taxon>
        <taxon>Tracheophyta</taxon>
        <taxon>Spermatophyta</taxon>
        <taxon>Magnoliopsida</taxon>
        <taxon>Liliopsida</taxon>
        <taxon>Poales</taxon>
        <taxon>Poaceae</taxon>
        <taxon>PACMAD clade</taxon>
        <taxon>Arundinoideae</taxon>
        <taxon>Arundineae</taxon>
        <taxon>Arundo</taxon>
    </lineage>
</organism>
<reference evidence="1" key="2">
    <citation type="journal article" date="2015" name="Data Brief">
        <title>Shoot transcriptome of the giant reed, Arundo donax.</title>
        <authorList>
            <person name="Barrero R.A."/>
            <person name="Guerrero F.D."/>
            <person name="Moolhuijzen P."/>
            <person name="Goolsby J.A."/>
            <person name="Tidwell J."/>
            <person name="Bellgard S.E."/>
            <person name="Bellgard M.I."/>
        </authorList>
    </citation>
    <scope>NUCLEOTIDE SEQUENCE</scope>
    <source>
        <tissue evidence="1">Shoot tissue taken approximately 20 cm above the soil surface</tissue>
    </source>
</reference>
<evidence type="ECO:0000313" key="1">
    <source>
        <dbReference type="EMBL" id="JAD72613.1"/>
    </source>
</evidence>
<protein>
    <submittedName>
        <fullName evidence="1">Uncharacterized protein</fullName>
    </submittedName>
</protein>
<dbReference type="EMBL" id="GBRH01225282">
    <property type="protein sequence ID" value="JAD72613.1"/>
    <property type="molecule type" value="Transcribed_RNA"/>
</dbReference>
<reference evidence="1" key="1">
    <citation type="submission" date="2014-09" db="EMBL/GenBank/DDBJ databases">
        <authorList>
            <person name="Magalhaes I.L.F."/>
            <person name="Oliveira U."/>
            <person name="Santos F.R."/>
            <person name="Vidigal T.H.D.A."/>
            <person name="Brescovit A.D."/>
            <person name="Santos A.J."/>
        </authorList>
    </citation>
    <scope>NUCLEOTIDE SEQUENCE</scope>
    <source>
        <tissue evidence="1">Shoot tissue taken approximately 20 cm above the soil surface</tissue>
    </source>
</reference>
<sequence length="20" mass="2139">MSEMEVCGGAGVRSWELIGK</sequence>
<proteinExistence type="predicted"/>
<name>A0A0A9CDW2_ARUDO</name>